<evidence type="ECO:0000256" key="1">
    <source>
        <dbReference type="SAM" id="MobiDB-lite"/>
    </source>
</evidence>
<proteinExistence type="predicted"/>
<dbReference type="AlphaFoldDB" id="A0A820F0K4"/>
<accession>A0A820F0K4</accession>
<feature type="compositionally biased region" description="Polar residues" evidence="1">
    <location>
        <begin position="1"/>
        <end position="11"/>
    </location>
</feature>
<evidence type="ECO:0000313" key="3">
    <source>
        <dbReference type="Proteomes" id="UP000663823"/>
    </source>
</evidence>
<comment type="caution">
    <text evidence="2">The sequence shown here is derived from an EMBL/GenBank/DDBJ whole genome shotgun (WGS) entry which is preliminary data.</text>
</comment>
<sequence>VPESIMSTMEQKISDEDIQSERTGYVPDPLFDPTEHTTADTIPISNRKQIEHNMCLQ</sequence>
<organism evidence="2 3">
    <name type="scientific">Rotaria sordida</name>
    <dbReference type="NCBI Taxonomy" id="392033"/>
    <lineage>
        <taxon>Eukaryota</taxon>
        <taxon>Metazoa</taxon>
        <taxon>Spiralia</taxon>
        <taxon>Gnathifera</taxon>
        <taxon>Rotifera</taxon>
        <taxon>Eurotatoria</taxon>
        <taxon>Bdelloidea</taxon>
        <taxon>Philodinida</taxon>
        <taxon>Philodinidae</taxon>
        <taxon>Rotaria</taxon>
    </lineage>
</organism>
<gene>
    <name evidence="2" type="ORF">OTI717_LOCUS40626</name>
</gene>
<dbReference type="EMBL" id="CAJOAX010033934">
    <property type="protein sequence ID" value="CAF4256886.1"/>
    <property type="molecule type" value="Genomic_DNA"/>
</dbReference>
<feature type="non-terminal residue" evidence="2">
    <location>
        <position position="1"/>
    </location>
</feature>
<reference evidence="2" key="1">
    <citation type="submission" date="2021-02" db="EMBL/GenBank/DDBJ databases">
        <authorList>
            <person name="Nowell W R."/>
        </authorList>
    </citation>
    <scope>NUCLEOTIDE SEQUENCE</scope>
</reference>
<feature type="region of interest" description="Disordered" evidence="1">
    <location>
        <begin position="1"/>
        <end position="38"/>
    </location>
</feature>
<evidence type="ECO:0000313" key="2">
    <source>
        <dbReference type="EMBL" id="CAF4256886.1"/>
    </source>
</evidence>
<dbReference type="Proteomes" id="UP000663823">
    <property type="component" value="Unassembled WGS sequence"/>
</dbReference>
<protein>
    <submittedName>
        <fullName evidence="2">Uncharacterized protein</fullName>
    </submittedName>
</protein>
<name>A0A820F0K4_9BILA</name>